<evidence type="ECO:0000313" key="3">
    <source>
        <dbReference type="EMBL" id="MBV2359489.1"/>
    </source>
</evidence>
<keyword evidence="1" id="KW-0521">NADP</keyword>
<keyword evidence="4" id="KW-1185">Reference proteome</keyword>
<dbReference type="PANTHER" id="PTHR43103:SF3">
    <property type="entry name" value="ADP-L-GLYCERO-D-MANNO-HEPTOSE-6-EPIMERASE"/>
    <property type="match status" value="1"/>
</dbReference>
<dbReference type="NCBIfam" id="NF043036">
    <property type="entry name" value="ErythonDh"/>
    <property type="match status" value="1"/>
</dbReference>
<dbReference type="PANTHER" id="PTHR43103">
    <property type="entry name" value="NUCLEOSIDE-DIPHOSPHATE-SUGAR EPIMERASE"/>
    <property type="match status" value="1"/>
</dbReference>
<feature type="domain" description="NAD-dependent epimerase/dehydratase" evidence="2">
    <location>
        <begin position="4"/>
        <end position="207"/>
    </location>
</feature>
<dbReference type="InterPro" id="IPR050005">
    <property type="entry name" value="DenD"/>
</dbReference>
<accession>A0ABS6N653</accession>
<evidence type="ECO:0000256" key="1">
    <source>
        <dbReference type="ARBA" id="ARBA00022857"/>
    </source>
</evidence>
<dbReference type="EMBL" id="JAHRWL010000001">
    <property type="protein sequence ID" value="MBV2359489.1"/>
    <property type="molecule type" value="Genomic_DNA"/>
</dbReference>
<dbReference type="Pfam" id="PF01370">
    <property type="entry name" value="Epimerase"/>
    <property type="match status" value="1"/>
</dbReference>
<gene>
    <name evidence="3" type="ORF">KUH32_06870</name>
</gene>
<evidence type="ECO:0000259" key="2">
    <source>
        <dbReference type="Pfam" id="PF01370"/>
    </source>
</evidence>
<proteinExistence type="predicted"/>
<name>A0ABS6N653_9RHOB</name>
<dbReference type="RefSeq" id="WP_217777294.1">
    <property type="nucleotide sequence ID" value="NZ_JAHRWL010000001.1"/>
</dbReference>
<organism evidence="3 4">
    <name type="scientific">Thalassococcus arenae</name>
    <dbReference type="NCBI Taxonomy" id="2851652"/>
    <lineage>
        <taxon>Bacteria</taxon>
        <taxon>Pseudomonadati</taxon>
        <taxon>Pseudomonadota</taxon>
        <taxon>Alphaproteobacteria</taxon>
        <taxon>Rhodobacterales</taxon>
        <taxon>Roseobacteraceae</taxon>
        <taxon>Thalassococcus</taxon>
    </lineage>
</organism>
<evidence type="ECO:0000313" key="4">
    <source>
        <dbReference type="Proteomes" id="UP001166293"/>
    </source>
</evidence>
<dbReference type="Proteomes" id="UP001166293">
    <property type="component" value="Unassembled WGS sequence"/>
</dbReference>
<reference evidence="3" key="1">
    <citation type="submission" date="2021-06" db="EMBL/GenBank/DDBJ databases">
        <title>Thalassococcus sp. CAU 1522 isolated from sea sand, Republic of Korea.</title>
        <authorList>
            <person name="Kim W."/>
        </authorList>
    </citation>
    <scope>NUCLEOTIDE SEQUENCE</scope>
    <source>
        <strain evidence="3">CAU 1522</strain>
    </source>
</reference>
<protein>
    <submittedName>
        <fullName evidence="3">SDR family oxidoreductase</fullName>
    </submittedName>
</protein>
<dbReference type="InterPro" id="IPR001509">
    <property type="entry name" value="Epimerase_deHydtase"/>
</dbReference>
<sequence>MTRILILGGGGMVGQKLARRLLDTGTPADAITLHDLGFPPDGAAVADKRSGDLSVLAEGAALAAERFDLIYFLASVVSGEAEADFDKGWQTNLTPLWAFLEALRAQHRATGGAYVPRLVFTSSIAVFGGPYPDRITDDFLQSPQTSYGAQKAACELLIQDFSRKGFIDGMALRLPTICVRPGKPNKAASSFFSGIIREPLNGQPAVLPVADTVRHWHASPRSAARFLTHAATLDTARLEGRRALNLPGLSCTVAEQIEALRDVAGNDVVKLIRHEPDETIQRIVAGWPRDFDPVRARALGFEAESDFKDIIEIYLADDGPVR</sequence>
<dbReference type="CDD" id="cd05238">
    <property type="entry name" value="Gne_like_SDR_e"/>
    <property type="match status" value="1"/>
</dbReference>
<comment type="caution">
    <text evidence="3">The sequence shown here is derived from an EMBL/GenBank/DDBJ whole genome shotgun (WGS) entry which is preliminary data.</text>
</comment>